<dbReference type="PANTHER" id="PTHR24138:SF10">
    <property type="entry name" value="PHOSPHOLIPASE A2"/>
    <property type="match status" value="1"/>
</dbReference>
<evidence type="ECO:0000256" key="1">
    <source>
        <dbReference type="ARBA" id="ARBA00023098"/>
    </source>
</evidence>
<reference evidence="4 6" key="1">
    <citation type="submission" date="2020-06" db="EMBL/GenBank/DDBJ databases">
        <title>Anoxygenic phototrophic Chloroflexota member uses a Type I reaction center.</title>
        <authorList>
            <person name="Tsuji J.M."/>
            <person name="Shaw N.A."/>
            <person name="Nagashima S."/>
            <person name="Venkiteswaran J."/>
            <person name="Schiff S.L."/>
            <person name="Hanada S."/>
            <person name="Tank M."/>
            <person name="Neufeld J.D."/>
        </authorList>
    </citation>
    <scope>NUCLEOTIDE SEQUENCE [LARGE SCALE GENOMIC DNA]</scope>
    <source>
        <strain evidence="4">L227-S17</strain>
    </source>
</reference>
<dbReference type="PROSITE" id="PS51635">
    <property type="entry name" value="PNPLA"/>
    <property type="match status" value="1"/>
</dbReference>
<evidence type="ECO:0000313" key="4">
    <source>
        <dbReference type="EMBL" id="NWJ49090.1"/>
    </source>
</evidence>
<proteinExistence type="predicted"/>
<keyword evidence="2" id="KW-0378">Hydrolase</keyword>
<dbReference type="AlphaFoldDB" id="A0A8T7MAB3"/>
<feature type="active site" description="Nucleophile" evidence="2">
    <location>
        <position position="44"/>
    </location>
</feature>
<feature type="short sequence motif" description="GXSXG" evidence="2">
    <location>
        <begin position="42"/>
        <end position="46"/>
    </location>
</feature>
<evidence type="ECO:0000313" key="5">
    <source>
        <dbReference type="EMBL" id="WJW69018.1"/>
    </source>
</evidence>
<keyword evidence="2" id="KW-0442">Lipid degradation</keyword>
<dbReference type="Proteomes" id="UP000521676">
    <property type="component" value="Unassembled WGS sequence"/>
</dbReference>
<feature type="domain" description="PNPLA" evidence="3">
    <location>
        <begin position="7"/>
        <end position="191"/>
    </location>
</feature>
<gene>
    <name evidence="4" type="ORF">HXX08_24800</name>
    <name evidence="5" type="ORF">OZ401_002609</name>
</gene>
<dbReference type="SUPFAM" id="SSF52151">
    <property type="entry name" value="FabD/lysophospholipase-like"/>
    <property type="match status" value="1"/>
</dbReference>
<feature type="short sequence motif" description="GXGXXG" evidence="2">
    <location>
        <begin position="11"/>
        <end position="16"/>
    </location>
</feature>
<dbReference type="PANTHER" id="PTHR24138">
    <property type="entry name" value="INTRACELLLAR PHOSPHOLIPASE A FAMILY"/>
    <property type="match status" value="1"/>
</dbReference>
<organism evidence="4 6">
    <name type="scientific">Candidatus Chlorohelix allophototropha</name>
    <dbReference type="NCBI Taxonomy" id="3003348"/>
    <lineage>
        <taxon>Bacteria</taxon>
        <taxon>Bacillati</taxon>
        <taxon>Chloroflexota</taxon>
        <taxon>Chloroflexia</taxon>
        <taxon>Candidatus Chloroheliales</taxon>
        <taxon>Candidatus Chloroheliaceae</taxon>
        <taxon>Candidatus Chlorohelix</taxon>
    </lineage>
</organism>
<evidence type="ECO:0000313" key="6">
    <source>
        <dbReference type="Proteomes" id="UP000521676"/>
    </source>
</evidence>
<keyword evidence="1 2" id="KW-0443">Lipid metabolism</keyword>
<dbReference type="EMBL" id="CP128400">
    <property type="protein sequence ID" value="WJW69018.1"/>
    <property type="molecule type" value="Genomic_DNA"/>
</dbReference>
<keyword evidence="7" id="KW-1185">Reference proteome</keyword>
<evidence type="ECO:0000313" key="7">
    <source>
        <dbReference type="Proteomes" id="UP001431572"/>
    </source>
</evidence>
<sequence length="309" mass="34069">MSKYRILSLDGGGIRGLITAVLLDRLREAVPGWMDKIDLVAGTSTGGIIAMGLAKGATPNDVRDLYYKNGHQIFDKSWLNNLKDIGGLAGAEYDNVHLRQELIAFFGTTKLKELHRKVLVASFDLDNQDPDPTKRSWKPKFFHNFEGEGSDGDCQVVDVALYTSAAPTYFPSVDTYIDGGVAANNPSLAALTQTQDSRIILNPRPKLEEVVLLSLGTGRSLARIEGKNLDWGLGQWARPIINILMDSVVGVADYQCRQLMGDCYARLNPTFPPEVHFGLDDVAHMDAMLKFAAAVNIDDTVSWLKQTWQ</sequence>
<dbReference type="GO" id="GO:0016042">
    <property type="term" value="P:lipid catabolic process"/>
    <property type="evidence" value="ECO:0007669"/>
    <property type="project" value="UniProtKB-UniRule"/>
</dbReference>
<protein>
    <submittedName>
        <fullName evidence="4">Patatin-like phospholipase family protein</fullName>
    </submittedName>
</protein>
<dbReference type="EMBL" id="JACATZ010000003">
    <property type="protein sequence ID" value="NWJ49090.1"/>
    <property type="molecule type" value="Genomic_DNA"/>
</dbReference>
<feature type="short sequence motif" description="DGA/G" evidence="2">
    <location>
        <begin position="178"/>
        <end position="180"/>
    </location>
</feature>
<dbReference type="RefSeq" id="WP_341470921.1">
    <property type="nucleotide sequence ID" value="NZ_CP128400.1"/>
</dbReference>
<reference evidence="5" key="2">
    <citation type="journal article" date="2024" name="Nature">
        <title>Anoxygenic phototroph of the Chloroflexota uses a type I reaction centre.</title>
        <authorList>
            <person name="Tsuji J.M."/>
            <person name="Shaw N.A."/>
            <person name="Nagashima S."/>
            <person name="Venkiteswaran J.J."/>
            <person name="Schiff S.L."/>
            <person name="Watanabe T."/>
            <person name="Fukui M."/>
            <person name="Hanada S."/>
            <person name="Tank M."/>
            <person name="Neufeld J.D."/>
        </authorList>
    </citation>
    <scope>NUCLEOTIDE SEQUENCE</scope>
    <source>
        <strain evidence="5">L227-S17</strain>
    </source>
</reference>
<dbReference type="GO" id="GO:0016787">
    <property type="term" value="F:hydrolase activity"/>
    <property type="evidence" value="ECO:0007669"/>
    <property type="project" value="UniProtKB-UniRule"/>
</dbReference>
<dbReference type="Proteomes" id="UP001431572">
    <property type="component" value="Chromosome 2"/>
</dbReference>
<dbReference type="InterPro" id="IPR047156">
    <property type="entry name" value="Teg/CotR/CapV-like"/>
</dbReference>
<name>A0A8T7MAB3_9CHLR</name>
<dbReference type="InterPro" id="IPR016035">
    <property type="entry name" value="Acyl_Trfase/lysoPLipase"/>
</dbReference>
<feature type="active site" description="Proton acceptor" evidence="2">
    <location>
        <position position="178"/>
    </location>
</feature>
<evidence type="ECO:0000259" key="3">
    <source>
        <dbReference type="PROSITE" id="PS51635"/>
    </source>
</evidence>
<accession>A0A8T7MAB3</accession>
<dbReference type="InterPro" id="IPR002641">
    <property type="entry name" value="PNPLA_dom"/>
</dbReference>
<dbReference type="Gene3D" id="3.40.1090.10">
    <property type="entry name" value="Cytosolic phospholipase A2 catalytic domain"/>
    <property type="match status" value="1"/>
</dbReference>
<evidence type="ECO:0000256" key="2">
    <source>
        <dbReference type="PROSITE-ProRule" id="PRU01161"/>
    </source>
</evidence>
<dbReference type="Pfam" id="PF01734">
    <property type="entry name" value="Patatin"/>
    <property type="match status" value="1"/>
</dbReference>